<keyword evidence="7" id="KW-1185">Reference proteome</keyword>
<evidence type="ECO:0000313" key="6">
    <source>
        <dbReference type="EMBL" id="PWA13887.1"/>
    </source>
</evidence>
<dbReference type="AlphaFoldDB" id="A0A315UN56"/>
<dbReference type="Pfam" id="PF00038">
    <property type="entry name" value="Filament"/>
    <property type="match status" value="1"/>
</dbReference>
<dbReference type="FunFam" id="1.20.5.1160:FF:000001">
    <property type="entry name" value="Keratin type II"/>
    <property type="match status" value="1"/>
</dbReference>
<keyword evidence="2 3" id="KW-0175">Coiled coil</keyword>
<evidence type="ECO:0000256" key="2">
    <source>
        <dbReference type="ARBA" id="ARBA00023054"/>
    </source>
</evidence>
<feature type="region of interest" description="Disordered" evidence="4">
    <location>
        <begin position="183"/>
        <end position="206"/>
    </location>
</feature>
<protein>
    <recommendedName>
        <fullName evidence="5">IF rod domain-containing protein</fullName>
    </recommendedName>
</protein>
<dbReference type="PANTHER" id="PTHR45616:SF9">
    <property type="entry name" value="KERATIN, TYPE II CYTOSKELETAL 8-RELATED"/>
    <property type="match status" value="1"/>
</dbReference>
<comment type="caution">
    <text evidence="6">The sequence shown here is derived from an EMBL/GenBank/DDBJ whole genome shotgun (WGS) entry which is preliminary data.</text>
</comment>
<sequence length="339" mass="37775">MSLSRTKRISSSSSVRCSSSSRRFSGFAPASGPFSGVSLSSSSLFAGAGGPHSGLGASLTSLSVNKSLLAPLNLEIDPNLSMSRAHEKEQIKSLNNRFASFIDKILARFPVDSDPSEDPLSVFSRTQKHPDNKRFVSLTADPVRSGPAADPIQKVKNSVGIRKLLLTRRFWIPELPSLFQPHRERLKPDRPGATRRRQPTGAECRSQQNRALYEEEINKRNNLENDFVILKKDVDSAYLVKADLEDKVGALTDEINFLRNVYEEELRELQASIRDTSVVVQMDNSRSLNMEQIVVEVKAQYEEIAARSREEAEAWYKSKVQPCRFLGSSSSLSESKNAE</sequence>
<proteinExistence type="predicted"/>
<feature type="non-terminal residue" evidence="6">
    <location>
        <position position="339"/>
    </location>
</feature>
<feature type="compositionally biased region" description="Basic and acidic residues" evidence="4">
    <location>
        <begin position="183"/>
        <end position="192"/>
    </location>
</feature>
<evidence type="ECO:0000313" key="7">
    <source>
        <dbReference type="Proteomes" id="UP000250572"/>
    </source>
</evidence>
<dbReference type="GO" id="GO:0031424">
    <property type="term" value="P:keratinization"/>
    <property type="evidence" value="ECO:0007669"/>
    <property type="project" value="TreeGrafter"/>
</dbReference>
<dbReference type="PROSITE" id="PS51842">
    <property type="entry name" value="IF_ROD_2"/>
    <property type="match status" value="1"/>
</dbReference>
<evidence type="ECO:0000256" key="4">
    <source>
        <dbReference type="SAM" id="MobiDB-lite"/>
    </source>
</evidence>
<feature type="domain" description="IF rod" evidence="5">
    <location>
        <begin position="1"/>
        <end position="339"/>
    </location>
</feature>
<dbReference type="GO" id="GO:0005615">
    <property type="term" value="C:extracellular space"/>
    <property type="evidence" value="ECO:0007669"/>
    <property type="project" value="TreeGrafter"/>
</dbReference>
<evidence type="ECO:0000256" key="3">
    <source>
        <dbReference type="SAM" id="Coils"/>
    </source>
</evidence>
<evidence type="ECO:0000256" key="1">
    <source>
        <dbReference type="ARBA" id="ARBA00022754"/>
    </source>
</evidence>
<dbReference type="Proteomes" id="UP000250572">
    <property type="component" value="Unassembled WGS sequence"/>
</dbReference>
<dbReference type="Gene3D" id="1.20.5.1160">
    <property type="entry name" value="Vasodilator-stimulated phosphoprotein"/>
    <property type="match status" value="1"/>
</dbReference>
<accession>A0A315UN56</accession>
<dbReference type="GO" id="GO:0045109">
    <property type="term" value="P:intermediate filament organization"/>
    <property type="evidence" value="ECO:0007669"/>
    <property type="project" value="TreeGrafter"/>
</dbReference>
<dbReference type="Gene3D" id="1.20.5.500">
    <property type="entry name" value="Single helix bin"/>
    <property type="match status" value="1"/>
</dbReference>
<dbReference type="PANTHER" id="PTHR45616">
    <property type="entry name" value="GATA-TYPE DOMAIN-CONTAINING PROTEIN"/>
    <property type="match status" value="1"/>
</dbReference>
<dbReference type="GO" id="GO:0045095">
    <property type="term" value="C:keratin filament"/>
    <property type="evidence" value="ECO:0007669"/>
    <property type="project" value="TreeGrafter"/>
</dbReference>
<reference evidence="6 7" key="1">
    <citation type="journal article" date="2018" name="G3 (Bethesda)">
        <title>A High-Quality Reference Genome for the Invasive Mosquitofish Gambusia affinis Using a Chicago Library.</title>
        <authorList>
            <person name="Hoffberg S.L."/>
            <person name="Troendle N.J."/>
            <person name="Glenn T.C."/>
            <person name="Mahmud O."/>
            <person name="Louha S."/>
            <person name="Chalopin D."/>
            <person name="Bennetzen J.L."/>
            <person name="Mauricio R."/>
        </authorList>
    </citation>
    <scope>NUCLEOTIDE SEQUENCE [LARGE SCALE GENOMIC DNA]</scope>
    <source>
        <strain evidence="6">NE01/NJP1002.9</strain>
        <tissue evidence="6">Muscle</tissue>
    </source>
</reference>
<dbReference type="InterPro" id="IPR039008">
    <property type="entry name" value="IF_rod_dom"/>
</dbReference>
<feature type="region of interest" description="Disordered" evidence="4">
    <location>
        <begin position="1"/>
        <end position="24"/>
    </location>
</feature>
<dbReference type="GO" id="GO:0030280">
    <property type="term" value="F:structural constituent of skin epidermis"/>
    <property type="evidence" value="ECO:0007669"/>
    <property type="project" value="TreeGrafter"/>
</dbReference>
<name>A0A315UN56_GAMAF</name>
<dbReference type="EMBL" id="NHOQ01002915">
    <property type="protein sequence ID" value="PWA13887.1"/>
    <property type="molecule type" value="Genomic_DNA"/>
</dbReference>
<dbReference type="SMART" id="SM01391">
    <property type="entry name" value="Filament"/>
    <property type="match status" value="1"/>
</dbReference>
<keyword evidence="1" id="KW-0403">Intermediate filament</keyword>
<feature type="coiled-coil region" evidence="3">
    <location>
        <begin position="213"/>
        <end position="261"/>
    </location>
</feature>
<gene>
    <name evidence="6" type="ORF">CCH79_00019208</name>
</gene>
<feature type="compositionally biased region" description="Low complexity" evidence="4">
    <location>
        <begin position="9"/>
        <end position="24"/>
    </location>
</feature>
<organism evidence="6 7">
    <name type="scientific">Gambusia affinis</name>
    <name type="common">Western mosquitofish</name>
    <name type="synonym">Heterandria affinis</name>
    <dbReference type="NCBI Taxonomy" id="33528"/>
    <lineage>
        <taxon>Eukaryota</taxon>
        <taxon>Metazoa</taxon>
        <taxon>Chordata</taxon>
        <taxon>Craniata</taxon>
        <taxon>Vertebrata</taxon>
        <taxon>Euteleostomi</taxon>
        <taxon>Actinopterygii</taxon>
        <taxon>Neopterygii</taxon>
        <taxon>Teleostei</taxon>
        <taxon>Neoteleostei</taxon>
        <taxon>Acanthomorphata</taxon>
        <taxon>Ovalentaria</taxon>
        <taxon>Atherinomorphae</taxon>
        <taxon>Cyprinodontiformes</taxon>
        <taxon>Poeciliidae</taxon>
        <taxon>Poeciliinae</taxon>
        <taxon>Gambusia</taxon>
    </lineage>
</organism>
<evidence type="ECO:0000259" key="5">
    <source>
        <dbReference type="PROSITE" id="PS51842"/>
    </source>
</evidence>